<reference evidence="3" key="1">
    <citation type="submission" date="2010-07" db="EMBL/GenBank/DDBJ databases">
        <title>Entamoeba histolytica cysteine protease binding protein family.</title>
        <authorList>
            <person name="Nakada-Tsukui K."/>
            <person name="Tsuboi K."/>
            <person name="Yamada Y."/>
            <person name="Furukawa A."/>
            <person name="Nozaki T."/>
        </authorList>
    </citation>
    <scope>NUCLEOTIDE SEQUENCE</scope>
</reference>
<proteinExistence type="evidence at transcript level"/>
<gene>
    <name evidence="3" type="primary">cpbf4</name>
    <name evidence="4" type="ORF">CL6EHI_012340</name>
</gene>
<feature type="chain" id="PRO_5036280878" evidence="2">
    <location>
        <begin position="20"/>
        <end position="893"/>
    </location>
</feature>
<organism evidence="3">
    <name type="scientific">Entamoeba histolytica</name>
    <dbReference type="NCBI Taxonomy" id="5759"/>
    <lineage>
        <taxon>Eukaryota</taxon>
        <taxon>Amoebozoa</taxon>
        <taxon>Evosea</taxon>
        <taxon>Archamoebae</taxon>
        <taxon>Mastigamoebida</taxon>
        <taxon>Entamoebidae</taxon>
        <taxon>Entamoeba</taxon>
    </lineage>
</organism>
<dbReference type="GO" id="GO:0006508">
    <property type="term" value="P:proteolysis"/>
    <property type="evidence" value="ECO:0007669"/>
    <property type="project" value="UniProtKB-KW"/>
</dbReference>
<dbReference type="VEuPathDB" id="AmoebaDB:EHI7A_170790"/>
<dbReference type="eggNOG" id="ENOG502R2BT">
    <property type="taxonomic scope" value="Eukaryota"/>
</dbReference>
<evidence type="ECO:0000313" key="5">
    <source>
        <dbReference type="Proteomes" id="UP000078387"/>
    </source>
</evidence>
<evidence type="ECO:0000256" key="2">
    <source>
        <dbReference type="SAM" id="SignalP"/>
    </source>
</evidence>
<keyword evidence="1" id="KW-0812">Transmembrane</keyword>
<name>E5RSJ5_ENTHI</name>
<keyword evidence="3" id="KW-0378">Hydrolase</keyword>
<feature type="signal peptide" evidence="2">
    <location>
        <begin position="1"/>
        <end position="19"/>
    </location>
</feature>
<evidence type="ECO:0000256" key="1">
    <source>
        <dbReference type="SAM" id="Phobius"/>
    </source>
</evidence>
<accession>E5RSJ5</accession>
<keyword evidence="3" id="KW-0645">Protease</keyword>
<dbReference type="VEuPathDB" id="AmoebaDB:EHI8A_196050"/>
<dbReference type="Proteomes" id="UP000078387">
    <property type="component" value="Unassembled WGS sequence"/>
</dbReference>
<evidence type="ECO:0000313" key="4">
    <source>
        <dbReference type="EMBL" id="GAT91920.1"/>
    </source>
</evidence>
<dbReference type="GO" id="GO:0008233">
    <property type="term" value="F:peptidase activity"/>
    <property type="evidence" value="ECO:0007669"/>
    <property type="project" value="UniProtKB-KW"/>
</dbReference>
<dbReference type="HOGENOM" id="CLU_320918_0_0_1"/>
<sequence length="893" mass="99346">MVQITCLLAVMFFFNYCYGINNQCSSATNVDLTNSEQFMVTEDTTHATDSLYKVGRKMYKTKGKWYRVHTAGLGNNIEVDTCLSGITNYDSKIAVFGQCVNGMAGQLLSTNDDSVQGCGSAARLIFNDKRKTSFYVFITGATENDVGVFGLRIIKNPSFSNKQCSHAADITEYPSFREGTTTGLAPNFHELSGLFYVLKGTGDKIHIGTCHRATTADTVINVFDNCDSMNPIPTKMTACEDGNMGSKIHIDTVPGKIYYIHVASSPNKRGMFIVTFDIESSFGPQTCDKAFAITTLPFAHTTKLTGTTQSMSCGSSVEKVGSWYSIVGDGYDYLMYTCNSMNGPQDGTMIEIFESCTSNSKCEMNNNGCGLHGKISKKLELGKNYFIKVSCSNPHNQCRVTLNVDKINPQGTVNSCIFSKLVSITSKDDSFTDAFDLHTSRTSQTHCGGDSQKKGIWYKVVNDYKYAFPLFIQANVLLASSTKHTAEIQMYRTCSLECEERQYSVHHVLLKPKETIMFFVTTTEEEGQVSVFMRRDYHINHDTCKTALEFNAPFTLVEYKPNTGKTTTPICAKDVVGRHTGIYYYFQSPVTDTMIVETCGLETQFDTYVEVFQGCGNDASCVLSNDDSPECGSSASYVKFEAQQGAEYYIYVSESSKAVDTEGTFRLNVYTLNPPSHSTCQKAELLTPGLTQYALTKYAYESVSNCKPNVKHDMQSLLYGVIGNKQKSSNHLRGVWYTYSASVKGKLHINTCNAATSVRTRMGVYKSCSAVNGINIPDQCIVEHTVSYQSCSTRGTYVSVDLNPGETVYIFVGGETEKDVGFVAVDSEFQTEAPNYVPITYTPRVGPKRLKERRTLWYVWALWWFIYAVVCVATFTVLKLFIKTDDLLRYHEL</sequence>
<dbReference type="VEuPathDB" id="AmoebaDB:EHI5A_207700"/>
<keyword evidence="1" id="KW-0472">Membrane</keyword>
<dbReference type="VEuPathDB" id="AmoebaDB:EHI_012340"/>
<dbReference type="AlphaFoldDB" id="E5RSJ5"/>
<dbReference type="EMBL" id="AB570381">
    <property type="protein sequence ID" value="BAJ53817.1"/>
    <property type="molecule type" value="mRNA"/>
</dbReference>
<dbReference type="VEuPathDB" id="AmoebaDB:KM1_193510"/>
<dbReference type="EMBL" id="BDEQ01000001">
    <property type="protein sequence ID" value="GAT91920.1"/>
    <property type="molecule type" value="Genomic_DNA"/>
</dbReference>
<accession>A0A175JE14</accession>
<keyword evidence="2" id="KW-0732">Signal</keyword>
<feature type="transmembrane region" description="Helical" evidence="1">
    <location>
        <begin position="857"/>
        <end position="882"/>
    </location>
</feature>
<keyword evidence="1" id="KW-1133">Transmembrane helix</keyword>
<evidence type="ECO:0000313" key="3">
    <source>
        <dbReference type="EMBL" id="BAJ53817.1"/>
    </source>
</evidence>
<protein>
    <submittedName>
        <fullName evidence="3">Cysteine protease binding protein family 4</fullName>
    </submittedName>
</protein>
<reference evidence="4 5" key="2">
    <citation type="submission" date="2016-05" db="EMBL/GenBank/DDBJ databases">
        <title>First whole genome sequencing of Entamoeba histolytica HM1:IMSS-clone-6.</title>
        <authorList>
            <person name="Mukherjee Avik.K."/>
            <person name="Izumyama S."/>
            <person name="Nakada-Tsukui K."/>
            <person name="Nozaki T."/>
        </authorList>
    </citation>
    <scope>NUCLEOTIDE SEQUENCE [LARGE SCALE GENOMIC DNA]</scope>
    <source>
        <strain evidence="4 5">HM1:IMSS clone 6</strain>
    </source>
</reference>